<evidence type="ECO:0000313" key="1">
    <source>
        <dbReference type="EMBL" id="KAI3698035.1"/>
    </source>
</evidence>
<protein>
    <submittedName>
        <fullName evidence="1">Uncharacterized protein</fullName>
    </submittedName>
</protein>
<gene>
    <name evidence="1" type="ORF">L6452_31145</name>
</gene>
<dbReference type="EMBL" id="CM042056">
    <property type="protein sequence ID" value="KAI3698035.1"/>
    <property type="molecule type" value="Genomic_DNA"/>
</dbReference>
<reference evidence="2" key="1">
    <citation type="journal article" date="2022" name="Mol. Ecol. Resour.">
        <title>The genomes of chicory, endive, great burdock and yacon provide insights into Asteraceae palaeo-polyploidization history and plant inulin production.</title>
        <authorList>
            <person name="Fan W."/>
            <person name="Wang S."/>
            <person name="Wang H."/>
            <person name="Wang A."/>
            <person name="Jiang F."/>
            <person name="Liu H."/>
            <person name="Zhao H."/>
            <person name="Xu D."/>
            <person name="Zhang Y."/>
        </authorList>
    </citation>
    <scope>NUCLEOTIDE SEQUENCE [LARGE SCALE GENOMIC DNA]</scope>
    <source>
        <strain evidence="2">cv. Niubang</strain>
    </source>
</reference>
<reference evidence="1 2" key="2">
    <citation type="journal article" date="2022" name="Mol. Ecol. Resour.">
        <title>The genomes of chicory, endive, great burdock and yacon provide insights into Asteraceae paleo-polyploidization history and plant inulin production.</title>
        <authorList>
            <person name="Fan W."/>
            <person name="Wang S."/>
            <person name="Wang H."/>
            <person name="Wang A."/>
            <person name="Jiang F."/>
            <person name="Liu H."/>
            <person name="Zhao H."/>
            <person name="Xu D."/>
            <person name="Zhang Y."/>
        </authorList>
    </citation>
    <scope>NUCLEOTIDE SEQUENCE [LARGE SCALE GENOMIC DNA]</scope>
    <source>
        <strain evidence="2">cv. Niubang</strain>
    </source>
</reference>
<evidence type="ECO:0000313" key="2">
    <source>
        <dbReference type="Proteomes" id="UP001055879"/>
    </source>
</evidence>
<comment type="caution">
    <text evidence="1">The sequence shown here is derived from an EMBL/GenBank/DDBJ whole genome shotgun (WGS) entry which is preliminary data.</text>
</comment>
<name>A0ACB8ZPH6_ARCLA</name>
<proteinExistence type="predicted"/>
<dbReference type="Proteomes" id="UP001055879">
    <property type="component" value="Linkage Group LG10"/>
</dbReference>
<sequence length="339" mass="39304">MSLVFFKIISAFITLKRSTIREPSFHRQPHLPPQSGDHHVALSLSISLLRSLKQSTSVAHLLHRLIKRMNVLNPYVRQFLVGWNTMLDSVPDIDMLGFLPYFLDVLLLKSANYGRMAKILVQQASSPDEFTRWTAITWVRICRLVHMHHSLRDYGHKALKGYLGARSEWHNDQNGDIKCCYAMEVSGPYRSSKSVEHERLAVYLDSDISPWCIAKPWEDLQLFEWDQFWHKGWKTSQCSCSDAHLHSATVTGSANYSKQRSSSPDRDQPLMKAVVSLDDVTICLSKSGYRDLMKLADNFSASNQRLKYAYFRPFVSVKYDLRSWWKYAYRVVSDKKARY</sequence>
<organism evidence="1 2">
    <name type="scientific">Arctium lappa</name>
    <name type="common">Greater burdock</name>
    <name type="synonym">Lappa major</name>
    <dbReference type="NCBI Taxonomy" id="4217"/>
    <lineage>
        <taxon>Eukaryota</taxon>
        <taxon>Viridiplantae</taxon>
        <taxon>Streptophyta</taxon>
        <taxon>Embryophyta</taxon>
        <taxon>Tracheophyta</taxon>
        <taxon>Spermatophyta</taxon>
        <taxon>Magnoliopsida</taxon>
        <taxon>eudicotyledons</taxon>
        <taxon>Gunneridae</taxon>
        <taxon>Pentapetalae</taxon>
        <taxon>asterids</taxon>
        <taxon>campanulids</taxon>
        <taxon>Asterales</taxon>
        <taxon>Asteraceae</taxon>
        <taxon>Carduoideae</taxon>
        <taxon>Cardueae</taxon>
        <taxon>Arctiinae</taxon>
        <taxon>Arctium</taxon>
    </lineage>
</organism>
<keyword evidence="2" id="KW-1185">Reference proteome</keyword>
<accession>A0ACB8ZPH6</accession>